<dbReference type="InterPro" id="IPR011992">
    <property type="entry name" value="EF-hand-dom_pair"/>
</dbReference>
<dbReference type="SUPFAM" id="SSF47473">
    <property type="entry name" value="EF-hand"/>
    <property type="match status" value="1"/>
</dbReference>
<dbReference type="Gene3D" id="1.10.238.10">
    <property type="entry name" value="EF-hand"/>
    <property type="match status" value="1"/>
</dbReference>
<evidence type="ECO:0000256" key="1">
    <source>
        <dbReference type="SAM" id="MobiDB-lite"/>
    </source>
</evidence>
<evidence type="ECO:0000313" key="3">
    <source>
        <dbReference type="Proteomes" id="UP000521872"/>
    </source>
</evidence>
<accession>A0A8H4QTZ2</accession>
<feature type="compositionally biased region" description="Acidic residues" evidence="1">
    <location>
        <begin position="169"/>
        <end position="184"/>
    </location>
</feature>
<evidence type="ECO:0000313" key="2">
    <source>
        <dbReference type="EMBL" id="KAF4616675.1"/>
    </source>
</evidence>
<reference evidence="2 3" key="1">
    <citation type="submission" date="2019-12" db="EMBL/GenBank/DDBJ databases">
        <authorList>
            <person name="Floudas D."/>
            <person name="Bentzer J."/>
            <person name="Ahren D."/>
            <person name="Johansson T."/>
            <person name="Persson P."/>
            <person name="Tunlid A."/>
        </authorList>
    </citation>
    <scope>NUCLEOTIDE SEQUENCE [LARGE SCALE GENOMIC DNA]</scope>
    <source>
        <strain evidence="2 3">CBS 102.39</strain>
    </source>
</reference>
<name>A0A8H4QTZ2_9AGAR</name>
<evidence type="ECO:0008006" key="4">
    <source>
        <dbReference type="Google" id="ProtNLM"/>
    </source>
</evidence>
<feature type="compositionally biased region" description="Polar residues" evidence="1">
    <location>
        <begin position="27"/>
        <end position="48"/>
    </location>
</feature>
<protein>
    <recommendedName>
        <fullName evidence="4">EF-hand domain-containing protein</fullName>
    </recommendedName>
</protein>
<gene>
    <name evidence="2" type="ORF">D9613_008621</name>
</gene>
<proteinExistence type="predicted"/>
<feature type="region of interest" description="Disordered" evidence="1">
    <location>
        <begin position="27"/>
        <end position="57"/>
    </location>
</feature>
<sequence>MDSLFDSLPEKTQLLIDEAFDQSITSAHNSGQKARNRGSPTPSVSNNGADGGGGFILDEDVEMGSGGFVIENEDETTRHSPAEQIPVRLIPSALQLLDLPPDDEEILSVFKNAASGWTSSSISAFAGAEANEKYVSRDDWRSVCAVLLDTRDNVDGTSDEDPAMKSDEYTEEVSIDEFDSDEEYTDTKKASVRRGKRPQRDRSAPSTTNKATKRQRETCLDAYALFFPDVPSAELHKQMIKVSDLQRAFKLLGERIKADEMVEMLEMFSSNPNKTMDFDDFTRMMMTAKLA</sequence>
<dbReference type="Proteomes" id="UP000521872">
    <property type="component" value="Unassembled WGS sequence"/>
</dbReference>
<dbReference type="EMBL" id="JAACJL010000031">
    <property type="protein sequence ID" value="KAF4616675.1"/>
    <property type="molecule type" value="Genomic_DNA"/>
</dbReference>
<organism evidence="2 3">
    <name type="scientific">Agrocybe pediades</name>
    <dbReference type="NCBI Taxonomy" id="84607"/>
    <lineage>
        <taxon>Eukaryota</taxon>
        <taxon>Fungi</taxon>
        <taxon>Dikarya</taxon>
        <taxon>Basidiomycota</taxon>
        <taxon>Agaricomycotina</taxon>
        <taxon>Agaricomycetes</taxon>
        <taxon>Agaricomycetidae</taxon>
        <taxon>Agaricales</taxon>
        <taxon>Agaricineae</taxon>
        <taxon>Strophariaceae</taxon>
        <taxon>Agrocybe</taxon>
    </lineage>
</organism>
<comment type="caution">
    <text evidence="2">The sequence shown here is derived from an EMBL/GenBank/DDBJ whole genome shotgun (WGS) entry which is preliminary data.</text>
</comment>
<dbReference type="AlphaFoldDB" id="A0A8H4QTZ2"/>
<keyword evidence="3" id="KW-1185">Reference proteome</keyword>
<feature type="region of interest" description="Disordered" evidence="1">
    <location>
        <begin position="152"/>
        <end position="214"/>
    </location>
</feature>